<comment type="similarity">
    <text evidence="1">Belongs to the AHA1 family.</text>
</comment>
<evidence type="ECO:0000313" key="3">
    <source>
        <dbReference type="EMBL" id="OJX56865.1"/>
    </source>
</evidence>
<dbReference type="Pfam" id="PF08327">
    <property type="entry name" value="AHSA1"/>
    <property type="match status" value="1"/>
</dbReference>
<dbReference type="InterPro" id="IPR023393">
    <property type="entry name" value="START-like_dom_sf"/>
</dbReference>
<evidence type="ECO:0000256" key="1">
    <source>
        <dbReference type="ARBA" id="ARBA00006817"/>
    </source>
</evidence>
<accession>A0A1M3KWW2</accession>
<dbReference type="Gene3D" id="3.30.530.20">
    <property type="match status" value="1"/>
</dbReference>
<gene>
    <name evidence="3" type="ORF">BGO89_10075</name>
</gene>
<dbReference type="InterPro" id="IPR013538">
    <property type="entry name" value="ASHA1/2-like_C"/>
</dbReference>
<proteinExistence type="inferred from homology"/>
<sequence length="157" mass="18333">MSEPVLDMSGIDPERDIVTRRVLQAPRHVVYKAWADPAHLAKWWGPKGFTNTFTDCELEPNGKWIFTMHAPDGADYPNESVFVKIVEHELIVWDHISGHRFRAVASFEEIDPDRTAVAYRMRFDSIDEYRKMKDFIVEKNEENFDKLEDEVKDMMAG</sequence>
<dbReference type="CDD" id="cd08894">
    <property type="entry name" value="SRPBCC_CalC_Aha1-like_1"/>
    <property type="match status" value="1"/>
</dbReference>
<feature type="domain" description="Activator of Hsp90 ATPase homologue 1/2-like C-terminal" evidence="2">
    <location>
        <begin position="25"/>
        <end position="151"/>
    </location>
</feature>
<dbReference type="EMBL" id="MKVH01000024">
    <property type="protein sequence ID" value="OJX56865.1"/>
    <property type="molecule type" value="Genomic_DNA"/>
</dbReference>
<reference evidence="3 4" key="1">
    <citation type="submission" date="2016-09" db="EMBL/GenBank/DDBJ databases">
        <title>Genome-resolved meta-omics ties microbial dynamics to process performance in biotechnology for thiocyanate degradation.</title>
        <authorList>
            <person name="Kantor R.S."/>
            <person name="Huddy R.J."/>
            <person name="Iyer R."/>
            <person name="Thomas B.C."/>
            <person name="Brown C.T."/>
            <person name="Anantharaman K."/>
            <person name="Tringe S."/>
            <person name="Hettich R.L."/>
            <person name="Harrison S.T."/>
            <person name="Banfield J.F."/>
        </authorList>
    </citation>
    <scope>NUCLEOTIDE SEQUENCE [LARGE SCALE GENOMIC DNA]</scope>
    <source>
        <strain evidence="3">59-99</strain>
    </source>
</reference>
<name>A0A1M3KWW2_9BACT</name>
<evidence type="ECO:0000259" key="2">
    <source>
        <dbReference type="Pfam" id="PF08327"/>
    </source>
</evidence>
<dbReference type="SUPFAM" id="SSF55961">
    <property type="entry name" value="Bet v1-like"/>
    <property type="match status" value="1"/>
</dbReference>
<comment type="caution">
    <text evidence="3">The sequence shown here is derived from an EMBL/GenBank/DDBJ whole genome shotgun (WGS) entry which is preliminary data.</text>
</comment>
<dbReference type="STRING" id="1895771.BGO89_10075"/>
<protein>
    <submittedName>
        <fullName evidence="3">Polyketide cyclase</fullName>
    </submittedName>
</protein>
<dbReference type="AlphaFoldDB" id="A0A1M3KWW2"/>
<evidence type="ECO:0000313" key="4">
    <source>
        <dbReference type="Proteomes" id="UP000184233"/>
    </source>
</evidence>
<organism evidence="3 4">
    <name type="scientific">Candidatus Kapaibacterium thiocyanatum</name>
    <dbReference type="NCBI Taxonomy" id="1895771"/>
    <lineage>
        <taxon>Bacteria</taxon>
        <taxon>Pseudomonadati</taxon>
        <taxon>Candidatus Kapaibacteriota</taxon>
        <taxon>Candidatus Kapaibacteriia</taxon>
        <taxon>Candidatus Kapaibacteriales</taxon>
        <taxon>Candidatus Kapaibacteriaceae</taxon>
        <taxon>Candidatus Kapaibacterium</taxon>
    </lineage>
</organism>
<dbReference type="Proteomes" id="UP000184233">
    <property type="component" value="Unassembled WGS sequence"/>
</dbReference>